<dbReference type="PANTHER" id="PTHR12608">
    <property type="entry name" value="TRANSMEMBRANE PROTEIN HTP-1 RELATED"/>
    <property type="match status" value="1"/>
</dbReference>
<feature type="chain" id="PRO_5044948489" description="GDT1 family protein" evidence="6">
    <location>
        <begin position="31"/>
        <end position="296"/>
    </location>
</feature>
<dbReference type="InterPro" id="IPR001727">
    <property type="entry name" value="GDT1-like"/>
</dbReference>
<feature type="transmembrane region" description="Helical" evidence="6">
    <location>
        <begin position="240"/>
        <end position="261"/>
    </location>
</feature>
<keyword evidence="5 6" id="KW-0472">Membrane</keyword>
<gene>
    <name evidence="8 9" type="primary">LOC106811343</name>
</gene>
<dbReference type="PANTHER" id="PTHR12608:SF1">
    <property type="entry name" value="TRANSMEMBRANE PROTEIN 165"/>
    <property type="match status" value="1"/>
</dbReference>
<reference evidence="8 9" key="1">
    <citation type="submission" date="2025-05" db="UniProtKB">
        <authorList>
            <consortium name="RefSeq"/>
        </authorList>
    </citation>
    <scope>IDENTIFICATION</scope>
</reference>
<feature type="transmembrane region" description="Helical" evidence="6">
    <location>
        <begin position="102"/>
        <end position="127"/>
    </location>
</feature>
<feature type="transmembrane region" description="Helical" evidence="6">
    <location>
        <begin position="273"/>
        <end position="292"/>
    </location>
</feature>
<name>A0ABM1EDY9_PRICU</name>
<dbReference type="GeneID" id="106811343"/>
<feature type="signal peptide" evidence="6">
    <location>
        <begin position="1"/>
        <end position="30"/>
    </location>
</feature>
<comment type="similarity">
    <text evidence="2 6">Belongs to the GDT1 family.</text>
</comment>
<evidence type="ECO:0000256" key="4">
    <source>
        <dbReference type="ARBA" id="ARBA00022989"/>
    </source>
</evidence>
<evidence type="ECO:0000256" key="3">
    <source>
        <dbReference type="ARBA" id="ARBA00022692"/>
    </source>
</evidence>
<dbReference type="Pfam" id="PF01169">
    <property type="entry name" value="GDT1"/>
    <property type="match status" value="2"/>
</dbReference>
<comment type="subcellular location">
    <subcellularLocation>
        <location evidence="1 6">Membrane</location>
        <topology evidence="1 6">Multi-pass membrane protein</topology>
    </subcellularLocation>
</comment>
<keyword evidence="6" id="KW-0732">Signal</keyword>
<sequence>MFERKEAAKLCTPAVGMSMVLLLLITATQADENEIADKSHDVKDLTEALHVKPVDEMVNEQMKSDLGFTHSFVATVSMIIVSELGDKTFFIAAIMAMRHARLVVFAGAISALVIMTVLSALLGFATTIIPRTYTYYASAILFAIFGLQMLKQGWYMSPDEAAEEMDEVQADIKRKEDEQLLQNEQPQRDVESGAVLRRVRRRLCPCLSYVFVESLTLTFLAEWGDRSQLATIVLAARENIVGVILGGSFGHSLCTGLAVLGGKFIASKISVKTVTLIGGAVFMLFAISSLFLDPES</sequence>
<dbReference type="RefSeq" id="XP_014670409.1">
    <property type="nucleotide sequence ID" value="XM_014814923.1"/>
</dbReference>
<keyword evidence="7" id="KW-1185">Reference proteome</keyword>
<feature type="transmembrane region" description="Helical" evidence="6">
    <location>
        <begin position="203"/>
        <end position="220"/>
    </location>
</feature>
<evidence type="ECO:0000256" key="2">
    <source>
        <dbReference type="ARBA" id="ARBA00009190"/>
    </source>
</evidence>
<organism evidence="7 9">
    <name type="scientific">Priapulus caudatus</name>
    <name type="common">Priapulid worm</name>
    <dbReference type="NCBI Taxonomy" id="37621"/>
    <lineage>
        <taxon>Eukaryota</taxon>
        <taxon>Metazoa</taxon>
        <taxon>Ecdysozoa</taxon>
        <taxon>Scalidophora</taxon>
        <taxon>Priapulida</taxon>
        <taxon>Priapulimorpha</taxon>
        <taxon>Priapulimorphida</taxon>
        <taxon>Priapulidae</taxon>
        <taxon>Priapulus</taxon>
    </lineage>
</organism>
<evidence type="ECO:0000256" key="1">
    <source>
        <dbReference type="ARBA" id="ARBA00004141"/>
    </source>
</evidence>
<protein>
    <recommendedName>
        <fullName evidence="6">GDT1 family protein</fullName>
    </recommendedName>
</protein>
<feature type="transmembrane region" description="Helical" evidence="6">
    <location>
        <begin position="133"/>
        <end position="150"/>
    </location>
</feature>
<accession>A0ABM1EDY9</accession>
<keyword evidence="4 6" id="KW-1133">Transmembrane helix</keyword>
<evidence type="ECO:0000313" key="9">
    <source>
        <dbReference type="RefSeq" id="XP_014670410.1"/>
    </source>
</evidence>
<evidence type="ECO:0000313" key="7">
    <source>
        <dbReference type="Proteomes" id="UP000695022"/>
    </source>
</evidence>
<dbReference type="PROSITE" id="PS01214">
    <property type="entry name" value="UPF0016"/>
    <property type="match status" value="1"/>
</dbReference>
<dbReference type="RefSeq" id="XP_014670410.1">
    <property type="nucleotide sequence ID" value="XM_014814924.1"/>
</dbReference>
<evidence type="ECO:0000256" key="6">
    <source>
        <dbReference type="RuleBase" id="RU365102"/>
    </source>
</evidence>
<evidence type="ECO:0000256" key="5">
    <source>
        <dbReference type="ARBA" id="ARBA00023136"/>
    </source>
</evidence>
<keyword evidence="3 6" id="KW-0812">Transmembrane</keyword>
<dbReference type="Proteomes" id="UP000695022">
    <property type="component" value="Unplaced"/>
</dbReference>
<proteinExistence type="inferred from homology"/>
<evidence type="ECO:0000313" key="8">
    <source>
        <dbReference type="RefSeq" id="XP_014670409.1"/>
    </source>
</evidence>
<dbReference type="InterPro" id="IPR049555">
    <property type="entry name" value="GDT1-like_CS"/>
</dbReference>